<evidence type="ECO:0000313" key="2">
    <source>
        <dbReference type="Proteomes" id="UP000034231"/>
    </source>
</evidence>
<reference evidence="1 2" key="1">
    <citation type="journal article" date="2015" name="Nature">
        <title>rRNA introns, odd ribosomes, and small enigmatic genomes across a large radiation of phyla.</title>
        <authorList>
            <person name="Brown C.T."/>
            <person name="Hug L.A."/>
            <person name="Thomas B.C."/>
            <person name="Sharon I."/>
            <person name="Castelle C.J."/>
            <person name="Singh A."/>
            <person name="Wilkins M.J."/>
            <person name="Williams K.H."/>
            <person name="Banfield J.F."/>
        </authorList>
    </citation>
    <scope>NUCLEOTIDE SEQUENCE [LARGE SCALE GENOMIC DNA]</scope>
</reference>
<gene>
    <name evidence="1" type="ORF">US68_C0008G0095</name>
</gene>
<dbReference type="Proteomes" id="UP000034231">
    <property type="component" value="Unassembled WGS sequence"/>
</dbReference>
<organism evidence="1 2">
    <name type="scientific">Candidatus Shapirobacteria bacterium GW2011_GWE1_38_10</name>
    <dbReference type="NCBI Taxonomy" id="1618488"/>
    <lineage>
        <taxon>Bacteria</taxon>
        <taxon>Candidatus Shapironibacteriota</taxon>
    </lineage>
</organism>
<name>A0A0G0IGU5_9BACT</name>
<dbReference type="AlphaFoldDB" id="A0A0G0IGU5"/>
<sequence>MTKIENQTKVKNFEIGPNGEIIKNGEQLKPRLGIKAVPKNDIEEKVSTPPVEIPKKRTRWLKGSFVNKEQELTEIHETENHIA</sequence>
<accession>A0A0G0IGU5</accession>
<dbReference type="EMBL" id="LBTX01000008">
    <property type="protein sequence ID" value="KKQ50210.1"/>
    <property type="molecule type" value="Genomic_DNA"/>
</dbReference>
<comment type="caution">
    <text evidence="1">The sequence shown here is derived from an EMBL/GenBank/DDBJ whole genome shotgun (WGS) entry which is preliminary data.</text>
</comment>
<proteinExistence type="predicted"/>
<protein>
    <submittedName>
        <fullName evidence="1">Uncharacterized protein</fullName>
    </submittedName>
</protein>
<evidence type="ECO:0000313" key="1">
    <source>
        <dbReference type="EMBL" id="KKQ50210.1"/>
    </source>
</evidence>